<comment type="caution">
    <text evidence="1">The sequence shown here is derived from an EMBL/GenBank/DDBJ whole genome shotgun (WGS) entry which is preliminary data.</text>
</comment>
<name>A0ACC0BMQ2_CATRO</name>
<evidence type="ECO:0000313" key="1">
    <source>
        <dbReference type="EMBL" id="KAI5673873.1"/>
    </source>
</evidence>
<accession>A0ACC0BMQ2</accession>
<protein>
    <submittedName>
        <fullName evidence="1">Uncharacterized protein</fullName>
    </submittedName>
</protein>
<organism evidence="1 2">
    <name type="scientific">Catharanthus roseus</name>
    <name type="common">Madagascar periwinkle</name>
    <name type="synonym">Vinca rosea</name>
    <dbReference type="NCBI Taxonomy" id="4058"/>
    <lineage>
        <taxon>Eukaryota</taxon>
        <taxon>Viridiplantae</taxon>
        <taxon>Streptophyta</taxon>
        <taxon>Embryophyta</taxon>
        <taxon>Tracheophyta</taxon>
        <taxon>Spermatophyta</taxon>
        <taxon>Magnoliopsida</taxon>
        <taxon>eudicotyledons</taxon>
        <taxon>Gunneridae</taxon>
        <taxon>Pentapetalae</taxon>
        <taxon>asterids</taxon>
        <taxon>lamiids</taxon>
        <taxon>Gentianales</taxon>
        <taxon>Apocynaceae</taxon>
        <taxon>Rauvolfioideae</taxon>
        <taxon>Vinceae</taxon>
        <taxon>Catharanthinae</taxon>
        <taxon>Catharanthus</taxon>
    </lineage>
</organism>
<reference evidence="2" key="1">
    <citation type="journal article" date="2023" name="Nat. Plants">
        <title>Single-cell RNA sequencing provides a high-resolution roadmap for understanding the multicellular compartmentation of specialized metabolism.</title>
        <authorList>
            <person name="Sun S."/>
            <person name="Shen X."/>
            <person name="Li Y."/>
            <person name="Li Y."/>
            <person name="Wang S."/>
            <person name="Li R."/>
            <person name="Zhang H."/>
            <person name="Shen G."/>
            <person name="Guo B."/>
            <person name="Wei J."/>
            <person name="Xu J."/>
            <person name="St-Pierre B."/>
            <person name="Chen S."/>
            <person name="Sun C."/>
        </authorList>
    </citation>
    <scope>NUCLEOTIDE SEQUENCE [LARGE SCALE GENOMIC DNA]</scope>
</reference>
<sequence length="114" mass="13258">MVTHTQPVQQPFVRMTDEREKIQVTMEYHSEYIKHKTPAGLIIYQGIRIERSLNYSWEAPYLHLTSSPSISFSTTSDGSPRSSPRLCGHGCFTKLMIWIHMQFKNFSVQLEIQP</sequence>
<keyword evidence="2" id="KW-1185">Reference proteome</keyword>
<dbReference type="Proteomes" id="UP001060085">
    <property type="component" value="Linkage Group LG03"/>
</dbReference>
<proteinExistence type="predicted"/>
<evidence type="ECO:0000313" key="2">
    <source>
        <dbReference type="Proteomes" id="UP001060085"/>
    </source>
</evidence>
<gene>
    <name evidence="1" type="ORF">M9H77_14237</name>
</gene>
<dbReference type="EMBL" id="CM044703">
    <property type="protein sequence ID" value="KAI5673873.1"/>
    <property type="molecule type" value="Genomic_DNA"/>
</dbReference>